<reference evidence="11" key="1">
    <citation type="submission" date="2015-10" db="EMBL/GenBank/DDBJ databases">
        <authorList>
            <person name="Devillers H."/>
        </authorList>
    </citation>
    <scope>NUCLEOTIDE SEQUENCE [LARGE SCALE GENOMIC DNA]</scope>
</reference>
<proteinExistence type="inferred from homology"/>
<keyword evidence="6" id="KW-0963">Cytoplasm</keyword>
<evidence type="ECO:0000256" key="5">
    <source>
        <dbReference type="ARBA" id="ARBA00015162"/>
    </source>
</evidence>
<feature type="region of interest" description="Disordered" evidence="8">
    <location>
        <begin position="47"/>
        <end position="105"/>
    </location>
</feature>
<dbReference type="GO" id="GO:0005634">
    <property type="term" value="C:nucleus"/>
    <property type="evidence" value="ECO:0007669"/>
    <property type="project" value="UniProtKB-SubCell"/>
</dbReference>
<feature type="compositionally biased region" description="Polar residues" evidence="8">
    <location>
        <begin position="85"/>
        <end position="101"/>
    </location>
</feature>
<evidence type="ECO:0000256" key="7">
    <source>
        <dbReference type="ARBA" id="ARBA00023242"/>
    </source>
</evidence>
<sequence length="374" mass="43085">MAPEHAHNKSSKNLRLVREEKLVPGAMGRSGYERAYFQRLSAVTEARERREVPHAHRDYETNPSNENENGISLELKQGKLRTQEKTASLKSVGTDNQNAENTESDGDLPIEEVYDLKVIPQDVDEQELQKLRQENDRNPLRADIGAEIDVEKAREEEIAFLLPQHSPPSHGPAVSEEEHFQRVTRVRNSYMQKLQLPRPLLAEELLEKTQKYLLLVERILSGQRPSMYYEHARNAFKRSRRAVLSIDEFRRLDLSLFTAGYYGVRRQMLVAVEVLHHYRELMARQTNRVLRWWGASDFAQYVLAPELLSALCQDEMNLPTLEDAWDVMEATTEFGLVVADDGPLEEWEVPAHLARLEAAGHNPNWQGDTHYGKE</sequence>
<evidence type="ECO:0000313" key="11">
    <source>
        <dbReference type="Proteomes" id="UP000236544"/>
    </source>
</evidence>
<keyword evidence="11" id="KW-1185">Reference proteome</keyword>
<dbReference type="OrthoDB" id="128308at2759"/>
<dbReference type="SMART" id="SM01312">
    <property type="entry name" value="RTC4"/>
    <property type="match status" value="1"/>
</dbReference>
<dbReference type="EMBL" id="LN890572">
    <property type="protein sequence ID" value="CUS24351.1"/>
    <property type="molecule type" value="Genomic_DNA"/>
</dbReference>
<feature type="domain" description="Restriction of telomere capping protein 4 C-terminal" evidence="9">
    <location>
        <begin position="219"/>
        <end position="341"/>
    </location>
</feature>
<keyword evidence="7" id="KW-0539">Nucleus</keyword>
<protein>
    <recommendedName>
        <fullName evidence="5">Restriction of telomere capping protein 4</fullName>
    </recommendedName>
</protein>
<organism evidence="10 11">
    <name type="scientific">Lachancea quebecensis</name>
    <dbReference type="NCBI Taxonomy" id="1654605"/>
    <lineage>
        <taxon>Eukaryota</taxon>
        <taxon>Fungi</taxon>
        <taxon>Dikarya</taxon>
        <taxon>Ascomycota</taxon>
        <taxon>Saccharomycotina</taxon>
        <taxon>Saccharomycetes</taxon>
        <taxon>Saccharomycetales</taxon>
        <taxon>Saccharomycetaceae</taxon>
        <taxon>Lachancea</taxon>
    </lineage>
</organism>
<evidence type="ECO:0000313" key="10">
    <source>
        <dbReference type="EMBL" id="CUS24351.1"/>
    </source>
</evidence>
<dbReference type="InterPro" id="IPR028094">
    <property type="entry name" value="RTC4_C"/>
</dbReference>
<dbReference type="Pfam" id="PF14474">
    <property type="entry name" value="RTC4"/>
    <property type="match status" value="1"/>
</dbReference>
<comment type="similarity">
    <text evidence="4">Belongs to the RTC4 family.</text>
</comment>
<accession>A0A0P1KWL0</accession>
<gene>
    <name evidence="10" type="ORF">LAQU0_S15e02542g</name>
</gene>
<dbReference type="PANTHER" id="PTHR41391:SF1">
    <property type="entry name" value="RESTRICTION OF TELOMERE CAPPING PROTEIN 4"/>
    <property type="match status" value="1"/>
</dbReference>
<dbReference type="GO" id="GO:0005737">
    <property type="term" value="C:cytoplasm"/>
    <property type="evidence" value="ECO:0007669"/>
    <property type="project" value="UniProtKB-SubCell"/>
</dbReference>
<evidence type="ECO:0000256" key="1">
    <source>
        <dbReference type="ARBA" id="ARBA00002738"/>
    </source>
</evidence>
<evidence type="ECO:0000256" key="8">
    <source>
        <dbReference type="SAM" id="MobiDB-lite"/>
    </source>
</evidence>
<feature type="compositionally biased region" description="Polar residues" evidence="8">
    <location>
        <begin position="61"/>
        <end position="70"/>
    </location>
</feature>
<evidence type="ECO:0000256" key="6">
    <source>
        <dbReference type="ARBA" id="ARBA00022490"/>
    </source>
</evidence>
<evidence type="ECO:0000259" key="9">
    <source>
        <dbReference type="SMART" id="SM01312"/>
    </source>
</evidence>
<evidence type="ECO:0000256" key="2">
    <source>
        <dbReference type="ARBA" id="ARBA00004123"/>
    </source>
</evidence>
<evidence type="ECO:0000256" key="3">
    <source>
        <dbReference type="ARBA" id="ARBA00004496"/>
    </source>
</evidence>
<comment type="subcellular location">
    <subcellularLocation>
        <location evidence="3">Cytoplasm</location>
    </subcellularLocation>
    <subcellularLocation>
        <location evidence="2">Nucleus</location>
    </subcellularLocation>
</comment>
<name>A0A0P1KWL0_9SACH</name>
<dbReference type="AlphaFoldDB" id="A0A0P1KWL0"/>
<dbReference type="PANTHER" id="PTHR41391">
    <property type="entry name" value="RESTRICTION OF TELOMERE CAPPING PROTEIN 4"/>
    <property type="match status" value="1"/>
</dbReference>
<comment type="function">
    <text evidence="1">May be involved in a process influencing telomere capping.</text>
</comment>
<feature type="compositionally biased region" description="Basic and acidic residues" evidence="8">
    <location>
        <begin position="47"/>
        <end position="60"/>
    </location>
</feature>
<evidence type="ECO:0000256" key="4">
    <source>
        <dbReference type="ARBA" id="ARBA00009461"/>
    </source>
</evidence>
<dbReference type="Proteomes" id="UP000236544">
    <property type="component" value="Unassembled WGS sequence"/>
</dbReference>
<dbReference type="InterPro" id="IPR039024">
    <property type="entry name" value="RTC4"/>
</dbReference>